<dbReference type="Proteomes" id="UP000838878">
    <property type="component" value="Chromosome 11"/>
</dbReference>
<name>A0A8J9UY29_9NEOP</name>
<keyword evidence="2" id="KW-1185">Reference proteome</keyword>
<dbReference type="AlphaFoldDB" id="A0A8J9UY29"/>
<feature type="non-terminal residue" evidence="1">
    <location>
        <position position="83"/>
    </location>
</feature>
<reference evidence="1" key="1">
    <citation type="submission" date="2021-12" db="EMBL/GenBank/DDBJ databases">
        <authorList>
            <person name="Martin H S."/>
        </authorList>
    </citation>
    <scope>NUCLEOTIDE SEQUENCE</scope>
</reference>
<organism evidence="1 2">
    <name type="scientific">Brenthis ino</name>
    <name type="common">lesser marbled fritillary</name>
    <dbReference type="NCBI Taxonomy" id="405034"/>
    <lineage>
        <taxon>Eukaryota</taxon>
        <taxon>Metazoa</taxon>
        <taxon>Ecdysozoa</taxon>
        <taxon>Arthropoda</taxon>
        <taxon>Hexapoda</taxon>
        <taxon>Insecta</taxon>
        <taxon>Pterygota</taxon>
        <taxon>Neoptera</taxon>
        <taxon>Endopterygota</taxon>
        <taxon>Lepidoptera</taxon>
        <taxon>Glossata</taxon>
        <taxon>Ditrysia</taxon>
        <taxon>Papilionoidea</taxon>
        <taxon>Nymphalidae</taxon>
        <taxon>Heliconiinae</taxon>
        <taxon>Argynnini</taxon>
        <taxon>Brenthis</taxon>
    </lineage>
</organism>
<evidence type="ECO:0000313" key="2">
    <source>
        <dbReference type="Proteomes" id="UP000838878"/>
    </source>
</evidence>
<sequence length="83" mass="10008">MAFMMQEQSRRNEERMRNSRNIAWCPLQLTISKDLQNSLLRRQVFLSRLQDQVKPDLLLPSHFEKRLWLHWMLFALASPLKGL</sequence>
<proteinExistence type="predicted"/>
<gene>
    <name evidence="1" type="ORF">BINO364_LOCUS3331</name>
</gene>
<dbReference type="EMBL" id="OV170231">
    <property type="protein sequence ID" value="CAH0716600.1"/>
    <property type="molecule type" value="Genomic_DNA"/>
</dbReference>
<accession>A0A8J9UY29</accession>
<evidence type="ECO:0000313" key="1">
    <source>
        <dbReference type="EMBL" id="CAH0716600.1"/>
    </source>
</evidence>
<protein>
    <submittedName>
        <fullName evidence="1">Uncharacterized protein</fullName>
    </submittedName>
</protein>